<keyword evidence="1 2" id="KW-0694">RNA-binding</keyword>
<keyword evidence="6" id="KW-1185">Reference proteome</keyword>
<accession>A0A9Q1KTN4</accession>
<evidence type="ECO:0000313" key="5">
    <source>
        <dbReference type="EMBL" id="KAJ8448704.1"/>
    </source>
</evidence>
<evidence type="ECO:0000256" key="2">
    <source>
        <dbReference type="PROSITE-ProRule" id="PRU00176"/>
    </source>
</evidence>
<dbReference type="EMBL" id="JAKOGI010000028">
    <property type="protein sequence ID" value="KAJ8448704.1"/>
    <property type="molecule type" value="Genomic_DNA"/>
</dbReference>
<feature type="domain" description="RRM" evidence="4">
    <location>
        <begin position="5"/>
        <end position="83"/>
    </location>
</feature>
<comment type="caution">
    <text evidence="5">The sequence shown here is derived from an EMBL/GenBank/DDBJ whole genome shotgun (WGS) entry which is preliminary data.</text>
</comment>
<dbReference type="AlphaFoldDB" id="A0A9Q1KTN4"/>
<dbReference type="GO" id="GO:0003729">
    <property type="term" value="F:mRNA binding"/>
    <property type="evidence" value="ECO:0007669"/>
    <property type="project" value="TreeGrafter"/>
</dbReference>
<dbReference type="SUPFAM" id="SSF54928">
    <property type="entry name" value="RNA-binding domain, RBD"/>
    <property type="match status" value="1"/>
</dbReference>
<dbReference type="PANTHER" id="PTHR48025:SF1">
    <property type="entry name" value="RRM DOMAIN-CONTAINING PROTEIN"/>
    <property type="match status" value="1"/>
</dbReference>
<evidence type="ECO:0000313" key="6">
    <source>
        <dbReference type="Proteomes" id="UP001153076"/>
    </source>
</evidence>
<dbReference type="PANTHER" id="PTHR48025">
    <property type="entry name" value="OS02G0815200 PROTEIN"/>
    <property type="match status" value="1"/>
</dbReference>
<dbReference type="InterPro" id="IPR036691">
    <property type="entry name" value="Endo/exonu/phosph_ase_sf"/>
</dbReference>
<organism evidence="5 6">
    <name type="scientific">Carnegiea gigantea</name>
    <dbReference type="NCBI Taxonomy" id="171969"/>
    <lineage>
        <taxon>Eukaryota</taxon>
        <taxon>Viridiplantae</taxon>
        <taxon>Streptophyta</taxon>
        <taxon>Embryophyta</taxon>
        <taxon>Tracheophyta</taxon>
        <taxon>Spermatophyta</taxon>
        <taxon>Magnoliopsida</taxon>
        <taxon>eudicotyledons</taxon>
        <taxon>Gunneridae</taxon>
        <taxon>Pentapetalae</taxon>
        <taxon>Caryophyllales</taxon>
        <taxon>Cactineae</taxon>
        <taxon>Cactaceae</taxon>
        <taxon>Cactoideae</taxon>
        <taxon>Echinocereeae</taxon>
        <taxon>Carnegiea</taxon>
    </lineage>
</organism>
<feature type="compositionally biased region" description="Basic and acidic residues" evidence="3">
    <location>
        <begin position="233"/>
        <end position="245"/>
    </location>
</feature>
<dbReference type="Pfam" id="PF00076">
    <property type="entry name" value="RRM_1"/>
    <property type="match status" value="1"/>
</dbReference>
<sequence>MKQRYTLYVENLPEGIDREALKKQFEAYGKVVDAYIPNKCTRHRSKRFGFIIYWNKKEAEQAMHMMNRKDIEGYNVRINLARGENEGNAKVEARNIRDDDMEAEEAEAENDVRTRNADVGMDLEDEIGSKNNEMGNRTTELNAIEKDVENVLPNEEAIDDSEGPEAPPGFKLFEVPMELAKTLSGNMQRLKNGRNKNKDKKVVTILSPRKRKTSSRNVRRNSRNMVGGVPRGDFNEVRQPNEKRNGMHMTSGMRQMAELIQDLEMMEVDVKNQRFTWVRYNAASKVDGFFVTAKWMDKFPSITAYSRERMLLDHVPIFLDTHLLNWESSPFRTLDYWLSHKGFRTLIKHE</sequence>
<name>A0A9Q1KTN4_9CARY</name>
<dbReference type="Gene3D" id="3.60.10.10">
    <property type="entry name" value="Endonuclease/exonuclease/phosphatase"/>
    <property type="match status" value="1"/>
</dbReference>
<feature type="region of interest" description="Disordered" evidence="3">
    <location>
        <begin position="209"/>
        <end position="247"/>
    </location>
</feature>
<evidence type="ECO:0000259" key="4">
    <source>
        <dbReference type="PROSITE" id="PS50102"/>
    </source>
</evidence>
<evidence type="ECO:0000256" key="3">
    <source>
        <dbReference type="SAM" id="MobiDB-lite"/>
    </source>
</evidence>
<dbReference type="PROSITE" id="PS50102">
    <property type="entry name" value="RRM"/>
    <property type="match status" value="1"/>
</dbReference>
<dbReference type="Gene3D" id="3.30.70.330">
    <property type="match status" value="1"/>
</dbReference>
<dbReference type="OrthoDB" id="1435636at2759"/>
<dbReference type="InterPro" id="IPR012677">
    <property type="entry name" value="Nucleotide-bd_a/b_plait_sf"/>
</dbReference>
<dbReference type="CDD" id="cd00590">
    <property type="entry name" value="RRM_SF"/>
    <property type="match status" value="1"/>
</dbReference>
<dbReference type="SMART" id="SM00360">
    <property type="entry name" value="RRM"/>
    <property type="match status" value="1"/>
</dbReference>
<dbReference type="SUPFAM" id="SSF56219">
    <property type="entry name" value="DNase I-like"/>
    <property type="match status" value="1"/>
</dbReference>
<dbReference type="InterPro" id="IPR000504">
    <property type="entry name" value="RRM_dom"/>
</dbReference>
<evidence type="ECO:0000256" key="1">
    <source>
        <dbReference type="ARBA" id="ARBA00022884"/>
    </source>
</evidence>
<dbReference type="InterPro" id="IPR035979">
    <property type="entry name" value="RBD_domain_sf"/>
</dbReference>
<feature type="compositionally biased region" description="Basic residues" evidence="3">
    <location>
        <begin position="209"/>
        <end position="222"/>
    </location>
</feature>
<protein>
    <recommendedName>
        <fullName evidence="4">RRM domain-containing protein</fullName>
    </recommendedName>
</protein>
<proteinExistence type="predicted"/>
<reference evidence="5" key="1">
    <citation type="submission" date="2022-04" db="EMBL/GenBank/DDBJ databases">
        <title>Carnegiea gigantea Genome sequencing and assembly v2.</title>
        <authorList>
            <person name="Copetti D."/>
            <person name="Sanderson M.J."/>
            <person name="Burquez A."/>
            <person name="Wojciechowski M.F."/>
        </authorList>
    </citation>
    <scope>NUCLEOTIDE SEQUENCE</scope>
    <source>
        <strain evidence="5">SGP5-SGP5p</strain>
        <tissue evidence="5">Aerial part</tissue>
    </source>
</reference>
<dbReference type="Proteomes" id="UP001153076">
    <property type="component" value="Unassembled WGS sequence"/>
</dbReference>
<dbReference type="InterPro" id="IPR050502">
    <property type="entry name" value="Euk_RNA-bind_prot"/>
</dbReference>
<gene>
    <name evidence="5" type="ORF">Cgig2_010591</name>
</gene>